<evidence type="ECO:0000313" key="2">
    <source>
        <dbReference type="Proteomes" id="UP001139366"/>
    </source>
</evidence>
<reference evidence="1 2" key="1">
    <citation type="journal article" date="2023" name="Antonie Van Leeuwenhoek">
        <title>Flavobacterium potami sp. nov., a multi-metal resistance genes harbouring bacterium isolated from shallow river silt.</title>
        <authorList>
            <person name="Li S."/>
            <person name="Mao S."/>
            <person name="Mu W."/>
            <person name="Guo B."/>
            <person name="Li C."/>
            <person name="Zhu Q."/>
            <person name="Hou X."/>
            <person name="Zhao Y."/>
            <person name="Wei S."/>
            <person name="Liu H."/>
            <person name="Liu A."/>
        </authorList>
    </citation>
    <scope>NUCLEOTIDE SEQUENCE [LARGE SCALE GENOMIC DNA]</scope>
    <source>
        <strain evidence="1 2">17A</strain>
    </source>
</reference>
<dbReference type="EMBL" id="JAINUY010000002">
    <property type="protein sequence ID" value="MBZ4034938.1"/>
    <property type="molecule type" value="Genomic_DNA"/>
</dbReference>
<evidence type="ECO:0000313" key="1">
    <source>
        <dbReference type="EMBL" id="MBZ4034938.1"/>
    </source>
</evidence>
<dbReference type="Proteomes" id="UP001139366">
    <property type="component" value="Unassembled WGS sequence"/>
</dbReference>
<protein>
    <submittedName>
        <fullName evidence="1">Uncharacterized protein</fullName>
    </submittedName>
</protein>
<dbReference type="AlphaFoldDB" id="A0A9X1H916"/>
<organism evidence="1 2">
    <name type="scientific">Flavobacterium potami</name>
    <dbReference type="NCBI Taxonomy" id="2872310"/>
    <lineage>
        <taxon>Bacteria</taxon>
        <taxon>Pseudomonadati</taxon>
        <taxon>Bacteroidota</taxon>
        <taxon>Flavobacteriia</taxon>
        <taxon>Flavobacteriales</taxon>
        <taxon>Flavobacteriaceae</taxon>
        <taxon>Flavobacterium</taxon>
    </lineage>
</organism>
<comment type="caution">
    <text evidence="1">The sequence shown here is derived from an EMBL/GenBank/DDBJ whole genome shotgun (WGS) entry which is preliminary data.</text>
</comment>
<proteinExistence type="predicted"/>
<gene>
    <name evidence="1" type="ORF">K6T82_09175</name>
</gene>
<accession>A0A9X1H916</accession>
<name>A0A9X1H916_9FLAO</name>
<keyword evidence="2" id="KW-1185">Reference proteome</keyword>
<sequence length="243" mass="28626">MSLLKSIIRYFEQRKIIKEIYDDLGNHKEVLLAERLEVFAEKATPKFAEIGLKNWNGKYIWFSDFNEYGVKHVIEYHVFKGFGGSFSYGNCFDFVPTISNGKWINHKTDKSTKNLFFNRFEGWQKSLDRDSLINPDRISTINGDKFNASLDKVLSTNLPKLQKWFNANETIEQNIDTLIAMTKNPPTEIGTRIISFEYLLAFLYWNKSNYPEAKNWIQKHFEKRIDESEKKMILERLNINPNS</sequence>
<dbReference type="RefSeq" id="WP_223705633.1">
    <property type="nucleotide sequence ID" value="NZ_JAINUY010000002.1"/>
</dbReference>